<evidence type="ECO:0000256" key="1">
    <source>
        <dbReference type="SAM" id="SignalP"/>
    </source>
</evidence>
<keyword evidence="1" id="KW-0732">Signal</keyword>
<dbReference type="Proteomes" id="UP000663882">
    <property type="component" value="Unassembled WGS sequence"/>
</dbReference>
<name>A0A813T916_9BILA</name>
<comment type="caution">
    <text evidence="2">The sequence shown here is derived from an EMBL/GenBank/DDBJ whole genome shotgun (WGS) entry which is preliminary data.</text>
</comment>
<dbReference type="SUPFAM" id="SSF56436">
    <property type="entry name" value="C-type lectin-like"/>
    <property type="match status" value="1"/>
</dbReference>
<dbReference type="AlphaFoldDB" id="A0A813T916"/>
<dbReference type="EMBL" id="CAJNOO010000115">
    <property type="protein sequence ID" value="CAF0811238.1"/>
    <property type="molecule type" value="Genomic_DNA"/>
</dbReference>
<organism evidence="2 4">
    <name type="scientific">Rotaria sordida</name>
    <dbReference type="NCBI Taxonomy" id="392033"/>
    <lineage>
        <taxon>Eukaryota</taxon>
        <taxon>Metazoa</taxon>
        <taxon>Spiralia</taxon>
        <taxon>Gnathifera</taxon>
        <taxon>Rotifera</taxon>
        <taxon>Eurotatoria</taxon>
        <taxon>Bdelloidea</taxon>
        <taxon>Philodinida</taxon>
        <taxon>Philodinidae</taxon>
        <taxon>Rotaria</taxon>
    </lineage>
</organism>
<dbReference type="EMBL" id="CAJNOU010000156">
    <property type="protein sequence ID" value="CAF0892095.1"/>
    <property type="molecule type" value="Genomic_DNA"/>
</dbReference>
<dbReference type="InterPro" id="IPR016186">
    <property type="entry name" value="C-type_lectin-like/link_sf"/>
</dbReference>
<evidence type="ECO:0000313" key="2">
    <source>
        <dbReference type="EMBL" id="CAF0811238.1"/>
    </source>
</evidence>
<dbReference type="Gene3D" id="3.10.100.10">
    <property type="entry name" value="Mannose-Binding Protein A, subunit A"/>
    <property type="match status" value="1"/>
</dbReference>
<protein>
    <recommendedName>
        <fullName evidence="5">Kazal-like domain-containing protein</fullName>
    </recommendedName>
</protein>
<proteinExistence type="predicted"/>
<feature type="signal peptide" evidence="1">
    <location>
        <begin position="1"/>
        <end position="18"/>
    </location>
</feature>
<accession>A0A813T916</accession>
<sequence length="390" mass="44683">MFNLFIVIILCQGISTNALTRIKSHTYPPSCRCEKGERGEKGDPGICPENCISRETTYPNDCLGSHIQLQHLAQSIRQLIIDTKQIANRNARLTSCTCPALPSTTTPITLSTRLNPLDIDYNMYMQLKGDKGDKGDVGTSCISNCQQSKQLNIRVFPTLKAAMDAYYDYPDHTYVHIVNERGRLQSVFIRVHQRLVPLGLEIEHAIPLQYPILPTTVSIPKPKCTITLPCTRLHIFALGPQIRRMCNPNNPTKFCSKLSDYDNLCERISDRHHLTGFYRAFMSSSTQWLANLFDGVCMNAKITNMNEQILFDTFEEIFERKPPKNEILDVQGFKPQFQYWWHGSLPNGTASSNTCNYDIFLFLNSFLFLSRSRLESSKFKYIWYCKSFTK</sequence>
<evidence type="ECO:0000313" key="4">
    <source>
        <dbReference type="Proteomes" id="UP000663882"/>
    </source>
</evidence>
<dbReference type="OrthoDB" id="5983381at2759"/>
<reference evidence="2" key="1">
    <citation type="submission" date="2021-02" db="EMBL/GenBank/DDBJ databases">
        <authorList>
            <person name="Nowell W R."/>
        </authorList>
    </citation>
    <scope>NUCLEOTIDE SEQUENCE</scope>
</reference>
<gene>
    <name evidence="2" type="ORF">RFH988_LOCUS4440</name>
    <name evidence="3" type="ORF">SEV965_LOCUS5189</name>
</gene>
<evidence type="ECO:0000313" key="3">
    <source>
        <dbReference type="EMBL" id="CAF0892095.1"/>
    </source>
</evidence>
<feature type="chain" id="PRO_5035598062" description="Kazal-like domain-containing protein" evidence="1">
    <location>
        <begin position="19"/>
        <end position="390"/>
    </location>
</feature>
<dbReference type="InterPro" id="IPR016187">
    <property type="entry name" value="CTDL_fold"/>
</dbReference>
<dbReference type="Proteomes" id="UP000663889">
    <property type="component" value="Unassembled WGS sequence"/>
</dbReference>
<evidence type="ECO:0008006" key="5">
    <source>
        <dbReference type="Google" id="ProtNLM"/>
    </source>
</evidence>